<accession>A0ABY7IRS3</accession>
<evidence type="ECO:0000313" key="1">
    <source>
        <dbReference type="EMBL" id="WAU01463.1"/>
    </source>
</evidence>
<reference evidence="1 2" key="1">
    <citation type="submission" date="2022-12" db="EMBL/GenBank/DDBJ databases">
        <authorList>
            <person name="Ruckert C."/>
            <person name="Busche T."/>
            <person name="Kalinowski J."/>
            <person name="Wittmann C."/>
        </authorList>
    </citation>
    <scope>NUCLEOTIDE SEQUENCE [LARGE SCALE GENOMIC DNA]</scope>
    <source>
        <strain evidence="1 2">DSM 40555</strain>
    </source>
</reference>
<dbReference type="EMBL" id="CP114202">
    <property type="protein sequence ID" value="WAU01463.1"/>
    <property type="molecule type" value="Genomic_DNA"/>
</dbReference>
<name>A0ABY7IRS3_STRNI</name>
<sequence>MNKRRLIHWSIRGPAAASGNDQASHPAFRCMTTEIGTRVRHLLPVLARATNREIQP</sequence>
<protein>
    <submittedName>
        <fullName evidence="1">Uncharacterized protein</fullName>
    </submittedName>
</protein>
<keyword evidence="2" id="KW-1185">Reference proteome</keyword>
<dbReference type="Proteomes" id="UP001210609">
    <property type="component" value="Chromosome"/>
</dbReference>
<dbReference type="RefSeq" id="WP_159492057.1">
    <property type="nucleotide sequence ID" value="NZ_BLIP01000003.1"/>
</dbReference>
<gene>
    <name evidence="1" type="ORF">STRLI_007813</name>
</gene>
<organism evidence="1 2">
    <name type="scientific">Streptomyces nigrescens</name>
    <dbReference type="NCBI Taxonomy" id="1920"/>
    <lineage>
        <taxon>Bacteria</taxon>
        <taxon>Bacillati</taxon>
        <taxon>Actinomycetota</taxon>
        <taxon>Actinomycetes</taxon>
        <taxon>Kitasatosporales</taxon>
        <taxon>Streptomycetaceae</taxon>
        <taxon>Streptomyces</taxon>
    </lineage>
</organism>
<proteinExistence type="predicted"/>
<evidence type="ECO:0000313" key="2">
    <source>
        <dbReference type="Proteomes" id="UP001210609"/>
    </source>
</evidence>